<gene>
    <name evidence="5" type="ORF">QS748_10760</name>
</gene>
<keyword evidence="2 3" id="KW-0040">ANK repeat</keyword>
<dbReference type="SUPFAM" id="SSF48403">
    <property type="entry name" value="Ankyrin repeat"/>
    <property type="match status" value="1"/>
</dbReference>
<feature type="compositionally biased region" description="Polar residues" evidence="4">
    <location>
        <begin position="70"/>
        <end position="86"/>
    </location>
</feature>
<dbReference type="Pfam" id="PF13637">
    <property type="entry name" value="Ank_4"/>
    <property type="match status" value="1"/>
</dbReference>
<dbReference type="SMART" id="SM00248">
    <property type="entry name" value="ANK"/>
    <property type="match status" value="12"/>
</dbReference>
<reference evidence="5 6" key="1">
    <citation type="journal article" date="2023" name="bioRxiv">
        <title>An intranuclear bacterial parasite of deep-sea mussels expresses apoptosis inhibitors acquired from its host.</title>
        <authorList>
            <person name="Gonzalez Porras M.A."/>
            <person name="Assie A."/>
            <person name="Tietjen M."/>
            <person name="Violette M."/>
            <person name="Kleiner M."/>
            <person name="Gruber-Vodicka H."/>
            <person name="Dubilier N."/>
            <person name="Leisch N."/>
        </authorList>
    </citation>
    <scope>NUCLEOTIDE SEQUENCE [LARGE SCALE GENOMIC DNA]</scope>
    <source>
        <strain evidence="5">IAP13</strain>
    </source>
</reference>
<dbReference type="PROSITE" id="PS50297">
    <property type="entry name" value="ANK_REP_REGION"/>
    <property type="match status" value="5"/>
</dbReference>
<evidence type="ECO:0000256" key="3">
    <source>
        <dbReference type="PROSITE-ProRule" id="PRU00023"/>
    </source>
</evidence>
<sequence>MMTIAPEQPVAGISNDTNITATPGTSTAGMSFDPNQPSTSRDMPSNLRKRSASSTPELAGQDPKKRRVPPQTQDLGNQSSLPNNEQEFNDKATDQDVAEEMDVDQNENDATPIPTYNIYETINPATAKDLPNYIQLPEVKKFEDLKNHCSFPKIQTNFLNDIDEFKQLVRYFVANKFDKPLNTFYKNIQHSYDGSFSHLLPLYQETALDLRCLIVKLKRYHTQHKEYDTDSKQKDYIATVLNSCLEGVDECAAGVHGRFRLSFLDLEASERGLAGKFLSARKTLLHEVINSFMAEVMRKDNREISQIMECHYANGLYNLACKDLNLDPIIDVFATLPSDKGTIERFKLAVKAHVSRNSIIRKISREWSNELNTLLQKWGISIGENKSIPASELKSGIIDSCDNRLFKLINSWLGTKKTEAINIQTLMAEDDNGDYSFAGYQEKLLAWVAHHIKETKDNSLIESKVTVFSSIPCTVTPNLHIGTIDGAFFWLFDDEQHLEAGHPCAFKSDNHVSLELSHLASNHLCSDPEANYDLLTQALEQTDKAEDIASFFMSWDISKKLGNRESWLTHTLANQLTDKLIRKSDEFKATLCKCVCDQVVNCEGKVILPEAIGWIINTPLLKPVLLELNRHKIHISSITQNLNSWQISDFSANDIQLLLEPQDIKRLTAQAIRLKQSKLASRFFSGYSARSIEDLVRTPSRKLLLGETEMTKLSKSLNSWQISDFQEKDIKLLLTPKDCQRLFKQAYALKDTDLKSRLLKAGYCDEVVHSLTLKHAELVSHLLATGHCDEIIDSLNGGEKGLMRFFDKNGIAKGVKYLLKKNDINQSFLYAAQDGNVESMKALLAIGASAKHSDPAGMTALCFAAQNGHLECVNLLLAANGTLVDIPDLFFRTPLTYAAENGHVECLKALLAIGANVNSSDYYGKTALRFAAKNGHSKCLNVLLDSGARVDLTDGNKVSPLSCAASAGHIKCMKILLDASEDKQVDTVDDMDYTPLIRAASHGHLECAEALLARGAKADAKTALNNTPLSYAAAGGHIKCLKMLLNTKGDQVDVTDRQGLTPLGHAAKKGHIECVEELLTANANTSIRDNLGIIPAHYLALSGHKKCMEKLLAKHPVDIATRDNNGLTLLHSAASKGHIDCCAVLLALDSTLADTKDKFGNTPLHLAAENGHIGCMSQLLTDADIAAKTKNNKGHTALDLAAKKGHKDCTNVLLSSISSDEEKTYMAYRALKLTEKYKHQHCISLLKRHSLDVGTLASAKISCEKVWTSCSIS</sequence>
<dbReference type="Pfam" id="PF12796">
    <property type="entry name" value="Ank_2"/>
    <property type="match status" value="4"/>
</dbReference>
<organism evidence="5 6">
    <name type="scientific">Candidatus Endonucleibacter bathymodioli</name>
    <dbReference type="NCBI Taxonomy" id="539814"/>
    <lineage>
        <taxon>Bacteria</taxon>
        <taxon>Pseudomonadati</taxon>
        <taxon>Pseudomonadota</taxon>
        <taxon>Gammaproteobacteria</taxon>
        <taxon>Oceanospirillales</taxon>
        <taxon>Endozoicomonadaceae</taxon>
        <taxon>Candidatus Endonucleibacter</taxon>
    </lineage>
</organism>
<dbReference type="AlphaFoldDB" id="A0AA90SYF0"/>
<dbReference type="PANTHER" id="PTHR24198">
    <property type="entry name" value="ANKYRIN REPEAT AND PROTEIN KINASE DOMAIN-CONTAINING PROTEIN"/>
    <property type="match status" value="1"/>
</dbReference>
<accession>A0AA90SYF0</accession>
<feature type="repeat" description="ANK" evidence="3">
    <location>
        <begin position="1058"/>
        <end position="1090"/>
    </location>
</feature>
<dbReference type="InterPro" id="IPR036770">
    <property type="entry name" value="Ankyrin_rpt-contain_sf"/>
</dbReference>
<protein>
    <submittedName>
        <fullName evidence="5">Ankyrin repeat domain-containing protein</fullName>
    </submittedName>
</protein>
<feature type="region of interest" description="Disordered" evidence="4">
    <location>
        <begin position="1"/>
        <end position="89"/>
    </location>
</feature>
<dbReference type="GO" id="GO:0005737">
    <property type="term" value="C:cytoplasm"/>
    <property type="evidence" value="ECO:0007669"/>
    <property type="project" value="TreeGrafter"/>
</dbReference>
<dbReference type="EMBL" id="JASXSV010000017">
    <property type="protein sequence ID" value="MDP0589633.1"/>
    <property type="molecule type" value="Genomic_DNA"/>
</dbReference>
<feature type="repeat" description="ANK" evidence="3">
    <location>
        <begin position="1159"/>
        <end position="1192"/>
    </location>
</feature>
<evidence type="ECO:0000256" key="1">
    <source>
        <dbReference type="ARBA" id="ARBA00022737"/>
    </source>
</evidence>
<proteinExistence type="predicted"/>
<evidence type="ECO:0000256" key="2">
    <source>
        <dbReference type="ARBA" id="ARBA00023043"/>
    </source>
</evidence>
<dbReference type="Proteomes" id="UP001178148">
    <property type="component" value="Unassembled WGS sequence"/>
</dbReference>
<evidence type="ECO:0000313" key="6">
    <source>
        <dbReference type="Proteomes" id="UP001178148"/>
    </source>
</evidence>
<feature type="repeat" description="ANK" evidence="3">
    <location>
        <begin position="890"/>
        <end position="922"/>
    </location>
</feature>
<name>A0AA90SYF0_9GAMM</name>
<comment type="caution">
    <text evidence="5">The sequence shown here is derived from an EMBL/GenBank/DDBJ whole genome shotgun (WGS) entry which is preliminary data.</text>
</comment>
<dbReference type="Gene3D" id="1.25.40.20">
    <property type="entry name" value="Ankyrin repeat-containing domain"/>
    <property type="match status" value="5"/>
</dbReference>
<dbReference type="PROSITE" id="PS50088">
    <property type="entry name" value="ANK_REPEAT"/>
    <property type="match status" value="5"/>
</dbReference>
<evidence type="ECO:0000256" key="4">
    <source>
        <dbReference type="SAM" id="MobiDB-lite"/>
    </source>
</evidence>
<feature type="compositionally biased region" description="Polar residues" evidence="4">
    <location>
        <begin position="14"/>
        <end position="43"/>
    </location>
</feature>
<keyword evidence="6" id="KW-1185">Reference proteome</keyword>
<feature type="repeat" description="ANK" evidence="3">
    <location>
        <begin position="923"/>
        <end position="955"/>
    </location>
</feature>
<keyword evidence="1" id="KW-0677">Repeat</keyword>
<dbReference type="InterPro" id="IPR002110">
    <property type="entry name" value="Ankyrin_rpt"/>
</dbReference>
<dbReference type="PANTHER" id="PTHR24198:SF165">
    <property type="entry name" value="ANKYRIN REPEAT-CONTAINING PROTEIN-RELATED"/>
    <property type="match status" value="1"/>
</dbReference>
<evidence type="ECO:0000313" key="5">
    <source>
        <dbReference type="EMBL" id="MDP0589633.1"/>
    </source>
</evidence>
<feature type="repeat" description="ANK" evidence="3">
    <location>
        <begin position="991"/>
        <end position="1023"/>
    </location>
</feature>